<dbReference type="InterPro" id="IPR014729">
    <property type="entry name" value="Rossmann-like_a/b/a_fold"/>
</dbReference>
<keyword evidence="10" id="KW-1185">Reference proteome</keyword>
<organism evidence="9 10">
    <name type="scientific">Zoogloea ramigera</name>
    <dbReference type="NCBI Taxonomy" id="350"/>
    <lineage>
        <taxon>Bacteria</taxon>
        <taxon>Pseudomonadati</taxon>
        <taxon>Pseudomonadota</taxon>
        <taxon>Betaproteobacteria</taxon>
        <taxon>Rhodocyclales</taxon>
        <taxon>Zoogloeaceae</taxon>
        <taxon>Zoogloea</taxon>
    </lineage>
</organism>
<evidence type="ECO:0000256" key="3">
    <source>
        <dbReference type="ARBA" id="ARBA00022598"/>
    </source>
</evidence>
<dbReference type="FunFam" id="3.30.1300.10:FF:000001">
    <property type="entry name" value="Pantothenate synthetase"/>
    <property type="match status" value="1"/>
</dbReference>
<keyword evidence="3 8" id="KW-0436">Ligase</keyword>
<dbReference type="Gene3D" id="3.40.50.620">
    <property type="entry name" value="HUPs"/>
    <property type="match status" value="1"/>
</dbReference>
<gene>
    <name evidence="8 9" type="primary">panC</name>
    <name evidence="9" type="ORF">ZRA01_16700</name>
</gene>
<keyword evidence="4 8" id="KW-0566">Pantothenate biosynthesis</keyword>
<dbReference type="GO" id="GO:0005524">
    <property type="term" value="F:ATP binding"/>
    <property type="evidence" value="ECO:0007669"/>
    <property type="project" value="UniProtKB-KW"/>
</dbReference>
<keyword evidence="8" id="KW-0963">Cytoplasm</keyword>
<comment type="caution">
    <text evidence="9">The sequence shown here is derived from an EMBL/GenBank/DDBJ whole genome shotgun (WGS) entry which is preliminary data.</text>
</comment>
<comment type="catalytic activity">
    <reaction evidence="7 8">
        <text>(R)-pantoate + beta-alanine + ATP = (R)-pantothenate + AMP + diphosphate + H(+)</text>
        <dbReference type="Rhea" id="RHEA:10912"/>
        <dbReference type="ChEBI" id="CHEBI:15378"/>
        <dbReference type="ChEBI" id="CHEBI:15980"/>
        <dbReference type="ChEBI" id="CHEBI:29032"/>
        <dbReference type="ChEBI" id="CHEBI:30616"/>
        <dbReference type="ChEBI" id="CHEBI:33019"/>
        <dbReference type="ChEBI" id="CHEBI:57966"/>
        <dbReference type="ChEBI" id="CHEBI:456215"/>
        <dbReference type="EC" id="6.3.2.1"/>
    </reaction>
</comment>
<comment type="miscellaneous">
    <text evidence="8">The reaction proceeds by a bi uni uni bi ping pong mechanism.</text>
</comment>
<feature type="binding site" evidence="8">
    <location>
        <begin position="144"/>
        <end position="147"/>
    </location>
    <ligand>
        <name>ATP</name>
        <dbReference type="ChEBI" id="CHEBI:30616"/>
    </ligand>
</feature>
<keyword evidence="5 8" id="KW-0547">Nucleotide-binding</keyword>
<evidence type="ECO:0000256" key="8">
    <source>
        <dbReference type="HAMAP-Rule" id="MF_00158"/>
    </source>
</evidence>
<dbReference type="RefSeq" id="WP_141351211.1">
    <property type="nucleotide sequence ID" value="NZ_BJNV01000023.1"/>
</dbReference>
<name>A0A4Y4CX36_ZOORA</name>
<dbReference type="EC" id="6.3.2.1" evidence="8"/>
<comment type="subcellular location">
    <subcellularLocation>
        <location evidence="8">Cytoplasm</location>
    </subcellularLocation>
</comment>
<accession>A0A4Y4CX36</accession>
<feature type="binding site" evidence="8">
    <location>
        <begin position="26"/>
        <end position="33"/>
    </location>
    <ligand>
        <name>ATP</name>
        <dbReference type="ChEBI" id="CHEBI:30616"/>
    </ligand>
</feature>
<dbReference type="Proteomes" id="UP000318422">
    <property type="component" value="Unassembled WGS sequence"/>
</dbReference>
<evidence type="ECO:0000256" key="5">
    <source>
        <dbReference type="ARBA" id="ARBA00022741"/>
    </source>
</evidence>
<dbReference type="NCBIfam" id="TIGR00125">
    <property type="entry name" value="cyt_tran_rel"/>
    <property type="match status" value="1"/>
</dbReference>
<dbReference type="SUPFAM" id="SSF52374">
    <property type="entry name" value="Nucleotidylyl transferase"/>
    <property type="match status" value="1"/>
</dbReference>
<dbReference type="GO" id="GO:0015940">
    <property type="term" value="P:pantothenate biosynthetic process"/>
    <property type="evidence" value="ECO:0007669"/>
    <property type="project" value="UniProtKB-UniRule"/>
</dbReference>
<dbReference type="Pfam" id="PF02569">
    <property type="entry name" value="Pantoate_ligase"/>
    <property type="match status" value="1"/>
</dbReference>
<evidence type="ECO:0000256" key="2">
    <source>
        <dbReference type="ARBA" id="ARBA00009256"/>
    </source>
</evidence>
<evidence type="ECO:0000313" key="10">
    <source>
        <dbReference type="Proteomes" id="UP000318422"/>
    </source>
</evidence>
<comment type="subunit">
    <text evidence="8">Homodimer.</text>
</comment>
<proteinExistence type="inferred from homology"/>
<keyword evidence="6 8" id="KW-0067">ATP-binding</keyword>
<comment type="function">
    <text evidence="8">Catalyzes the condensation of pantoate with beta-alanine in an ATP-dependent reaction via a pantoyl-adenylate intermediate.</text>
</comment>
<feature type="binding site" evidence="8">
    <location>
        <position position="173"/>
    </location>
    <ligand>
        <name>ATP</name>
        <dbReference type="ChEBI" id="CHEBI:30616"/>
    </ligand>
</feature>
<dbReference type="AlphaFoldDB" id="A0A4Y4CX36"/>
<dbReference type="OrthoDB" id="9773087at2"/>
<sequence>MQIHPTIASLRAALADARRVAFVPTMGNLHDGHLDLMRKARQHADVVVASIFVNRLQFGPREDFDKYPRTFENDCAQLTAAGVDHLFAPDEQEMYPTPQRYHVVPDPAHTDILEGAVRAGHFGGVATVVLKLFNIVQPQVALFGKKDYQQLMVLSNMVRELALPIEIVPGDTIRAADGLALSSRNGYLSAAERAEAPRLNRQLVRIRERVQAGERDYLRLETEAMAELAAHGWHPDYVTVRRRSDLQPPSGDEALVVLAAARLGTTRLIDNLEI</sequence>
<dbReference type="HAMAP" id="MF_00158">
    <property type="entry name" value="PanC"/>
    <property type="match status" value="1"/>
</dbReference>
<comment type="similarity">
    <text evidence="2 8">Belongs to the pantothenate synthetase family.</text>
</comment>
<reference evidence="9 10" key="1">
    <citation type="submission" date="2019-06" db="EMBL/GenBank/DDBJ databases">
        <title>Whole genome shotgun sequence of Zoogloea ramigera NBRC 15342.</title>
        <authorList>
            <person name="Hosoyama A."/>
            <person name="Uohara A."/>
            <person name="Ohji S."/>
            <person name="Ichikawa N."/>
        </authorList>
    </citation>
    <scope>NUCLEOTIDE SEQUENCE [LARGE SCALE GENOMIC DNA]</scope>
    <source>
        <strain evidence="9 10">NBRC 15342</strain>
    </source>
</reference>
<feature type="binding site" evidence="8">
    <location>
        <position position="150"/>
    </location>
    <ligand>
        <name>(R)-pantoate</name>
        <dbReference type="ChEBI" id="CHEBI:15980"/>
    </ligand>
</feature>
<evidence type="ECO:0000256" key="7">
    <source>
        <dbReference type="ARBA" id="ARBA00048258"/>
    </source>
</evidence>
<dbReference type="PANTHER" id="PTHR21299:SF1">
    <property type="entry name" value="PANTOATE--BETA-ALANINE LIGASE"/>
    <property type="match status" value="1"/>
</dbReference>
<feature type="binding site" evidence="8">
    <location>
        <position position="57"/>
    </location>
    <ligand>
        <name>beta-alanine</name>
        <dbReference type="ChEBI" id="CHEBI:57966"/>
    </ligand>
</feature>
<dbReference type="EMBL" id="BJNV01000023">
    <property type="protein sequence ID" value="GEC95597.1"/>
    <property type="molecule type" value="Genomic_DNA"/>
</dbReference>
<dbReference type="InterPro" id="IPR003721">
    <property type="entry name" value="Pantoate_ligase"/>
</dbReference>
<dbReference type="Gene3D" id="3.30.1300.10">
    <property type="entry name" value="Pantoate-beta-alanine ligase, C-terminal domain"/>
    <property type="match status" value="1"/>
</dbReference>
<feature type="binding site" evidence="8">
    <location>
        <begin position="181"/>
        <end position="184"/>
    </location>
    <ligand>
        <name>ATP</name>
        <dbReference type="ChEBI" id="CHEBI:30616"/>
    </ligand>
</feature>
<evidence type="ECO:0000256" key="6">
    <source>
        <dbReference type="ARBA" id="ARBA00022840"/>
    </source>
</evidence>
<feature type="binding site" evidence="8">
    <location>
        <position position="57"/>
    </location>
    <ligand>
        <name>(R)-pantoate</name>
        <dbReference type="ChEBI" id="CHEBI:15980"/>
    </ligand>
</feature>
<dbReference type="PANTHER" id="PTHR21299">
    <property type="entry name" value="CYTIDYLATE KINASE/PANTOATE-BETA-ALANINE LIGASE"/>
    <property type="match status" value="1"/>
</dbReference>
<feature type="active site" description="Proton donor" evidence="8">
    <location>
        <position position="33"/>
    </location>
</feature>
<dbReference type="NCBIfam" id="TIGR00018">
    <property type="entry name" value="panC"/>
    <property type="match status" value="1"/>
</dbReference>
<dbReference type="GO" id="GO:0004592">
    <property type="term" value="F:pantoate-beta-alanine ligase activity"/>
    <property type="evidence" value="ECO:0007669"/>
    <property type="project" value="UniProtKB-UniRule"/>
</dbReference>
<dbReference type="UniPathway" id="UPA00028">
    <property type="reaction ID" value="UER00005"/>
</dbReference>
<dbReference type="InterPro" id="IPR004821">
    <property type="entry name" value="Cyt_trans-like"/>
</dbReference>
<comment type="pathway">
    <text evidence="1 8">Cofactor biosynthesis; (R)-pantothenate biosynthesis; (R)-pantothenate from (R)-pantoate and beta-alanine: step 1/1.</text>
</comment>
<dbReference type="CDD" id="cd00560">
    <property type="entry name" value="PanC"/>
    <property type="match status" value="1"/>
</dbReference>
<evidence type="ECO:0000256" key="1">
    <source>
        <dbReference type="ARBA" id="ARBA00004990"/>
    </source>
</evidence>
<evidence type="ECO:0000256" key="4">
    <source>
        <dbReference type="ARBA" id="ARBA00022655"/>
    </source>
</evidence>
<dbReference type="GO" id="GO:0005829">
    <property type="term" value="C:cytosol"/>
    <property type="evidence" value="ECO:0007669"/>
    <property type="project" value="TreeGrafter"/>
</dbReference>
<evidence type="ECO:0000313" key="9">
    <source>
        <dbReference type="EMBL" id="GEC95597.1"/>
    </source>
</evidence>
<protein>
    <recommendedName>
        <fullName evidence="8">Pantothenate synthetase</fullName>
        <shortName evidence="8">PS</shortName>
        <ecNumber evidence="8">6.3.2.1</ecNumber>
    </recommendedName>
    <alternativeName>
        <fullName evidence="8">Pantoate--beta-alanine ligase</fullName>
    </alternativeName>
    <alternativeName>
        <fullName evidence="8">Pantoate-activating enzyme</fullName>
    </alternativeName>
</protein>
<dbReference type="InterPro" id="IPR042176">
    <property type="entry name" value="Pantoate_ligase_C"/>
</dbReference>